<dbReference type="Proteomes" id="UP001151002">
    <property type="component" value="Unassembled WGS sequence"/>
</dbReference>
<evidence type="ECO:0000313" key="1">
    <source>
        <dbReference type="EMBL" id="MCY1144220.1"/>
    </source>
</evidence>
<accession>A0ABT4BEH2</accession>
<dbReference type="RefSeq" id="WP_267568965.1">
    <property type="nucleotide sequence ID" value="NZ_JAPNTZ010000019.1"/>
</dbReference>
<evidence type="ECO:0000313" key="2">
    <source>
        <dbReference type="Proteomes" id="UP001151002"/>
    </source>
</evidence>
<evidence type="ECO:0008006" key="3">
    <source>
        <dbReference type="Google" id="ProtNLM"/>
    </source>
</evidence>
<keyword evidence="2" id="KW-1185">Reference proteome</keyword>
<organism evidence="1 2">
    <name type="scientific">Paractinoplanes pyxinae</name>
    <dbReference type="NCBI Taxonomy" id="2997416"/>
    <lineage>
        <taxon>Bacteria</taxon>
        <taxon>Bacillati</taxon>
        <taxon>Actinomycetota</taxon>
        <taxon>Actinomycetes</taxon>
        <taxon>Micromonosporales</taxon>
        <taxon>Micromonosporaceae</taxon>
        <taxon>Paractinoplanes</taxon>
    </lineage>
</organism>
<comment type="caution">
    <text evidence="1">The sequence shown here is derived from an EMBL/GenBank/DDBJ whole genome shotgun (WGS) entry which is preliminary data.</text>
</comment>
<gene>
    <name evidence="1" type="ORF">OWR29_40035</name>
</gene>
<protein>
    <recommendedName>
        <fullName evidence="3">Integrase catalytic domain-containing protein</fullName>
    </recommendedName>
</protein>
<dbReference type="EMBL" id="JAPNTZ010000019">
    <property type="protein sequence ID" value="MCY1144220.1"/>
    <property type="molecule type" value="Genomic_DNA"/>
</dbReference>
<name>A0ABT4BEH2_9ACTN</name>
<sequence>MEKVGVGAAETLLIELIKPRGSWKICDQVETPTLVYVDWYNHRRLHSGGANLPPGACETLLHPGRITDRRSANPTQPASTNPTRFRWVRDGGAGAICGRDGAGARGVGRGGAGSASARGLGRGGAGGAGAAVQVRAVSGAACRRCGRGDAGAGGEGAAVIERFG</sequence>
<proteinExistence type="predicted"/>
<reference evidence="1" key="1">
    <citation type="submission" date="2022-11" db="EMBL/GenBank/DDBJ databases">
        <authorList>
            <person name="Somphong A."/>
            <person name="Phongsopitanun W."/>
        </authorList>
    </citation>
    <scope>NUCLEOTIDE SEQUENCE</scope>
    <source>
        <strain evidence="1">Pm04-4</strain>
    </source>
</reference>